<evidence type="ECO:0000313" key="7">
    <source>
        <dbReference type="Proteomes" id="UP000288024"/>
    </source>
</evidence>
<dbReference type="UniPathway" id="UPA00109">
    <property type="reaction ID" value="UER00182"/>
</dbReference>
<protein>
    <submittedName>
        <fullName evidence="6">6-phosphofructokinase</fullName>
    </submittedName>
</protein>
<organism evidence="6 7">
    <name type="scientific">Niallia taxi</name>
    <dbReference type="NCBI Taxonomy" id="2499688"/>
    <lineage>
        <taxon>Bacteria</taxon>
        <taxon>Bacillati</taxon>
        <taxon>Bacillota</taxon>
        <taxon>Bacilli</taxon>
        <taxon>Bacillales</taxon>
        <taxon>Bacillaceae</taxon>
        <taxon>Niallia</taxon>
    </lineage>
</organism>
<dbReference type="SUPFAM" id="SSF53784">
    <property type="entry name" value="Phosphofructokinase"/>
    <property type="match status" value="1"/>
</dbReference>
<keyword evidence="4" id="KW-0460">Magnesium</keyword>
<feature type="domain" description="Phosphofructokinase" evidence="5">
    <location>
        <begin position="81"/>
        <end position="266"/>
    </location>
</feature>
<evidence type="ECO:0000256" key="3">
    <source>
        <dbReference type="ARBA" id="ARBA00022777"/>
    </source>
</evidence>
<keyword evidence="2" id="KW-0479">Metal-binding</keyword>
<evidence type="ECO:0000256" key="1">
    <source>
        <dbReference type="ARBA" id="ARBA00022679"/>
    </source>
</evidence>
<name>A0A3S2UAK8_9BACI</name>
<dbReference type="GO" id="GO:0003872">
    <property type="term" value="F:6-phosphofructokinase activity"/>
    <property type="evidence" value="ECO:0007669"/>
    <property type="project" value="InterPro"/>
</dbReference>
<dbReference type="Gene3D" id="3.40.50.450">
    <property type="match status" value="1"/>
</dbReference>
<dbReference type="GO" id="GO:0046872">
    <property type="term" value="F:metal ion binding"/>
    <property type="evidence" value="ECO:0007669"/>
    <property type="project" value="UniProtKB-KW"/>
</dbReference>
<accession>A0A3S2UAK8</accession>
<keyword evidence="1" id="KW-0808">Transferase</keyword>
<dbReference type="InterPro" id="IPR000023">
    <property type="entry name" value="Phosphofructokinase_dom"/>
</dbReference>
<gene>
    <name evidence="6" type="ORF">EM808_10640</name>
</gene>
<dbReference type="Proteomes" id="UP000288024">
    <property type="component" value="Unassembled WGS sequence"/>
</dbReference>
<keyword evidence="7" id="KW-1185">Reference proteome</keyword>
<evidence type="ECO:0000259" key="5">
    <source>
        <dbReference type="Pfam" id="PF00365"/>
    </source>
</evidence>
<dbReference type="AlphaFoldDB" id="A0A3S2UAK8"/>
<dbReference type="InterPro" id="IPR035966">
    <property type="entry name" value="PKF_sf"/>
</dbReference>
<evidence type="ECO:0000313" key="6">
    <source>
        <dbReference type="EMBL" id="RVT63711.1"/>
    </source>
</evidence>
<proteinExistence type="predicted"/>
<comment type="caution">
    <text evidence="6">The sequence shown here is derived from an EMBL/GenBank/DDBJ whole genome shotgun (WGS) entry which is preliminary data.</text>
</comment>
<dbReference type="EMBL" id="RZTZ01000003">
    <property type="protein sequence ID" value="RVT63711.1"/>
    <property type="molecule type" value="Genomic_DNA"/>
</dbReference>
<evidence type="ECO:0000256" key="2">
    <source>
        <dbReference type="ARBA" id="ARBA00022723"/>
    </source>
</evidence>
<dbReference type="Gene3D" id="3.40.50.460">
    <property type="entry name" value="Phosphofructokinase domain"/>
    <property type="match status" value="1"/>
</dbReference>
<sequence length="288" mass="31902">MKVGVIVFGSLPAGVKQIVYKMQLHLASKHELVGMEIEKDTGTATYRELNINSDAPYLSQSMLMMSAYPEDNKWEEIFSAVDAAVVIGNKEAKEKWETHLAGRSSVRSLFVPVSIYNDMEGSDSSLGYDTAVNSIVDNILRVKDTINSLKYDKPRLFGFSIDGSPSTKMLKDISIAGDGHYFTQAASEEEILSLRERIENSFTEWNTSSVIVYSKASANEAQEKVVDQLNVDFKYTEIDEALCMGTNPTSADRIIANGLAVEILSWVQNEQETGQVAVRTDGITFLNK</sequence>
<reference evidence="6 7" key="1">
    <citation type="submission" date="2019-01" db="EMBL/GenBank/DDBJ databases">
        <title>Bacillus sp. M5HDSG1-1, whole genome shotgun sequence.</title>
        <authorList>
            <person name="Tuo L."/>
        </authorList>
    </citation>
    <scope>NUCLEOTIDE SEQUENCE [LARGE SCALE GENOMIC DNA]</scope>
    <source>
        <strain evidence="6 7">M5HDSG1-1</strain>
    </source>
</reference>
<keyword evidence="3 6" id="KW-0418">Kinase</keyword>
<evidence type="ECO:0000256" key="4">
    <source>
        <dbReference type="ARBA" id="ARBA00022842"/>
    </source>
</evidence>
<dbReference type="Pfam" id="PF00365">
    <property type="entry name" value="PFK"/>
    <property type="match status" value="1"/>
</dbReference>